<protein>
    <submittedName>
        <fullName evidence="1">Uncharacterized protein</fullName>
    </submittedName>
</protein>
<organism evidence="1 2">
    <name type="scientific">Rubus argutus</name>
    <name type="common">Southern blackberry</name>
    <dbReference type="NCBI Taxonomy" id="59490"/>
    <lineage>
        <taxon>Eukaryota</taxon>
        <taxon>Viridiplantae</taxon>
        <taxon>Streptophyta</taxon>
        <taxon>Embryophyta</taxon>
        <taxon>Tracheophyta</taxon>
        <taxon>Spermatophyta</taxon>
        <taxon>Magnoliopsida</taxon>
        <taxon>eudicotyledons</taxon>
        <taxon>Gunneridae</taxon>
        <taxon>Pentapetalae</taxon>
        <taxon>rosids</taxon>
        <taxon>fabids</taxon>
        <taxon>Rosales</taxon>
        <taxon>Rosaceae</taxon>
        <taxon>Rosoideae</taxon>
        <taxon>Rosoideae incertae sedis</taxon>
        <taxon>Rubus</taxon>
    </lineage>
</organism>
<keyword evidence="2" id="KW-1185">Reference proteome</keyword>
<gene>
    <name evidence="1" type="ORF">M0R45_020242</name>
</gene>
<dbReference type="EMBL" id="JBEDUW010000004">
    <property type="protein sequence ID" value="KAK9933029.1"/>
    <property type="molecule type" value="Genomic_DNA"/>
</dbReference>
<evidence type="ECO:0000313" key="1">
    <source>
        <dbReference type="EMBL" id="KAK9933029.1"/>
    </source>
</evidence>
<proteinExistence type="predicted"/>
<dbReference type="AlphaFoldDB" id="A0AAW1XA57"/>
<reference evidence="1 2" key="1">
    <citation type="journal article" date="2023" name="G3 (Bethesda)">
        <title>A chromosome-length genome assembly and annotation of blackberry (Rubus argutus, cv. 'Hillquist').</title>
        <authorList>
            <person name="Bruna T."/>
            <person name="Aryal R."/>
            <person name="Dudchenko O."/>
            <person name="Sargent D.J."/>
            <person name="Mead D."/>
            <person name="Buti M."/>
            <person name="Cavallini A."/>
            <person name="Hytonen T."/>
            <person name="Andres J."/>
            <person name="Pham M."/>
            <person name="Weisz D."/>
            <person name="Mascagni F."/>
            <person name="Usai G."/>
            <person name="Natali L."/>
            <person name="Bassil N."/>
            <person name="Fernandez G.E."/>
            <person name="Lomsadze A."/>
            <person name="Armour M."/>
            <person name="Olukolu B."/>
            <person name="Poorten T."/>
            <person name="Britton C."/>
            <person name="Davik J."/>
            <person name="Ashrafi H."/>
            <person name="Aiden E.L."/>
            <person name="Borodovsky M."/>
            <person name="Worthington M."/>
        </authorList>
    </citation>
    <scope>NUCLEOTIDE SEQUENCE [LARGE SCALE GENOMIC DNA]</scope>
    <source>
        <strain evidence="1">PI 553951</strain>
    </source>
</reference>
<accession>A0AAW1XA57</accession>
<evidence type="ECO:0000313" key="2">
    <source>
        <dbReference type="Proteomes" id="UP001457282"/>
    </source>
</evidence>
<sequence length="144" mass="15882">MATSSISPSKTTVCDPLCPSAPSNRTQIKTHLGPNHRTCAIQIHHTSSQPDQTSSTSQIPVTQSSITKLRHHLPSLHSHHKPTAYHPISVHDHLTNPPLQSWPVTTSQPRFTDLLTQSLLFLTYTSSAPIQAFQAHLTQTQICQ</sequence>
<comment type="caution">
    <text evidence="1">The sequence shown here is derived from an EMBL/GenBank/DDBJ whole genome shotgun (WGS) entry which is preliminary data.</text>
</comment>
<name>A0AAW1XA57_RUBAR</name>
<dbReference type="Proteomes" id="UP001457282">
    <property type="component" value="Unassembled WGS sequence"/>
</dbReference>